<comment type="caution">
    <text evidence="1">The sequence shown here is derived from an EMBL/GenBank/DDBJ whole genome shotgun (WGS) entry which is preliminary data.</text>
</comment>
<sequence>MEGDKPKPQSQNVSASSDQELIRICMLPGCDNPVPSLLSLASIPLLAE</sequence>
<reference evidence="2" key="1">
    <citation type="journal article" date="2019" name="Int. J. Syst. Evol. Microbiol.">
        <title>The Global Catalogue of Microorganisms (GCM) 10K type strain sequencing project: providing services to taxonomists for standard genome sequencing and annotation.</title>
        <authorList>
            <consortium name="The Broad Institute Genomics Platform"/>
            <consortium name="The Broad Institute Genome Sequencing Center for Infectious Disease"/>
            <person name="Wu L."/>
            <person name="Ma J."/>
        </authorList>
    </citation>
    <scope>NUCLEOTIDE SEQUENCE [LARGE SCALE GENOMIC DNA]</scope>
    <source>
        <strain evidence="2">TISTR 1827</strain>
    </source>
</reference>
<gene>
    <name evidence="1" type="ORF">ACFSW5_02585</name>
</gene>
<dbReference type="RefSeq" id="WP_379269432.1">
    <property type="nucleotide sequence ID" value="NZ_JBHUGT010000031.1"/>
</dbReference>
<proteinExistence type="predicted"/>
<evidence type="ECO:0000313" key="2">
    <source>
        <dbReference type="Proteomes" id="UP001597493"/>
    </source>
</evidence>
<dbReference type="EMBL" id="JBHUMY010000001">
    <property type="protein sequence ID" value="MFD2659148.1"/>
    <property type="molecule type" value="Genomic_DNA"/>
</dbReference>
<evidence type="ECO:0000313" key="1">
    <source>
        <dbReference type="EMBL" id="MFD2659148.1"/>
    </source>
</evidence>
<name>A0ABW5QSS5_9BACL</name>
<protein>
    <submittedName>
        <fullName evidence="1">Uncharacterized protein</fullName>
    </submittedName>
</protein>
<accession>A0ABW5QSS5</accession>
<dbReference type="Proteomes" id="UP001597493">
    <property type="component" value="Unassembled WGS sequence"/>
</dbReference>
<organism evidence="1 2">
    <name type="scientific">Paenibacillus thailandensis</name>
    <dbReference type="NCBI Taxonomy" id="393250"/>
    <lineage>
        <taxon>Bacteria</taxon>
        <taxon>Bacillati</taxon>
        <taxon>Bacillota</taxon>
        <taxon>Bacilli</taxon>
        <taxon>Bacillales</taxon>
        <taxon>Paenibacillaceae</taxon>
        <taxon>Paenibacillus</taxon>
    </lineage>
</organism>
<keyword evidence="2" id="KW-1185">Reference proteome</keyword>